<sequence length="540" mass="59811">MTGIKRIWGTLDPFFEGGPVLGRTVANVGFLDALLRADPFDEYHFFLPDRRALDPLRQHLERTAPGLLEGERVRLMLREALPGRLADTDYHCFHLSDCITSQPFLSRMRNQLSERIFPVTGPIHSLSYAGYPKAFLQHLWPGATRRDAIVCTSAAGRRAVEGFFRQLRAGFGLAAATHPGPRLERIPLAVDADAYAPAGEREDGPTRILVFGRISHHSKMDLVPLVRALHRLVQDGLDPHAVELVLAGWAEQETHVLDTLTHLAANAGIPMSVVLRPGEARKRELFQKADVFVSIADNPQETFGITLVEAGAFGLPVVASDYDGYRDIVAHGETGLLVPTMGPAETPDVDLTAPLNFDNHYHLSLAQATAVDIPALAEALGRLIRNPELRAAMGAAGRDRVRRLFHWPVVIGQYTALWDALWEEPVEAGPLRDLAHPLAPEYGRIFGHYPARTLDDPVKLTVGRTGEAFYRNRDFPNLYAGLKDAIDPEAVRRLAFFARNPVDSATLIRKVSDVAPHLNVTQIKNHILWALKQDILQTTE</sequence>
<keyword evidence="3" id="KW-1185">Reference proteome</keyword>
<gene>
    <name evidence="2" type="ORF">AB6M95_17695</name>
</gene>
<feature type="domain" description="Glycosyl transferase family 1" evidence="1">
    <location>
        <begin position="200"/>
        <end position="340"/>
    </location>
</feature>
<reference evidence="2 3" key="1">
    <citation type="submission" date="2024-08" db="EMBL/GenBank/DDBJ databases">
        <title>Sulfate-reducing bacteria isolated from formation water of the oil field in Kazakhstan and description of Pseudodesulfovibrio sp.</title>
        <authorList>
            <person name="Bidzhieva S.K."/>
            <person name="Tourova T.P."/>
            <person name="Grouzdev D.S."/>
            <person name="Beletsky A.V."/>
            <person name="Sokolova D.S."/>
            <person name="Samigullina S.R."/>
            <person name="Poltaraus A.B."/>
            <person name="Avtukh A.N."/>
            <person name="Tereshina V.M."/>
            <person name="Zhaparov N.S."/>
            <person name="Mardanov A.V."/>
            <person name="Nazina T.N."/>
        </authorList>
    </citation>
    <scope>NUCLEOTIDE SEQUENCE [LARGE SCALE GENOMIC DNA]</scope>
    <source>
        <strain evidence="2 3">9FUS</strain>
    </source>
</reference>
<dbReference type="EMBL" id="JBGLYH010000078">
    <property type="protein sequence ID" value="MEZ7198585.1"/>
    <property type="molecule type" value="Genomic_DNA"/>
</dbReference>
<evidence type="ECO:0000313" key="3">
    <source>
        <dbReference type="Proteomes" id="UP001568698"/>
    </source>
</evidence>
<evidence type="ECO:0000313" key="2">
    <source>
        <dbReference type="EMBL" id="MEZ7198585.1"/>
    </source>
</evidence>
<dbReference type="CDD" id="cd03801">
    <property type="entry name" value="GT4_PimA-like"/>
    <property type="match status" value="1"/>
</dbReference>
<keyword evidence="2" id="KW-0808">Transferase</keyword>
<evidence type="ECO:0000259" key="1">
    <source>
        <dbReference type="Pfam" id="PF00534"/>
    </source>
</evidence>
<proteinExistence type="predicted"/>
<dbReference type="SUPFAM" id="SSF53756">
    <property type="entry name" value="UDP-Glycosyltransferase/glycogen phosphorylase"/>
    <property type="match status" value="1"/>
</dbReference>
<dbReference type="Gene3D" id="3.40.50.2000">
    <property type="entry name" value="Glycogen Phosphorylase B"/>
    <property type="match status" value="4"/>
</dbReference>
<accession>A0ABV4K7J2</accession>
<dbReference type="Proteomes" id="UP001568698">
    <property type="component" value="Unassembled WGS sequence"/>
</dbReference>
<dbReference type="PANTHER" id="PTHR12526:SF590">
    <property type="entry name" value="ALPHA-MALTOSE-1-PHOSPHATE SYNTHASE"/>
    <property type="match status" value="1"/>
</dbReference>
<name>A0ABV4K7J2_9BACT</name>
<dbReference type="InterPro" id="IPR001296">
    <property type="entry name" value="Glyco_trans_1"/>
</dbReference>
<dbReference type="EC" id="2.4.-.-" evidence="2"/>
<comment type="caution">
    <text evidence="2">The sequence shown here is derived from an EMBL/GenBank/DDBJ whole genome shotgun (WGS) entry which is preliminary data.</text>
</comment>
<dbReference type="PANTHER" id="PTHR12526">
    <property type="entry name" value="GLYCOSYLTRANSFERASE"/>
    <property type="match status" value="1"/>
</dbReference>
<dbReference type="Pfam" id="PF00534">
    <property type="entry name" value="Glycos_transf_1"/>
    <property type="match status" value="1"/>
</dbReference>
<keyword evidence="2" id="KW-0328">Glycosyltransferase</keyword>
<protein>
    <submittedName>
        <fullName evidence="2">Glycosyltransferase family 4 protein</fullName>
        <ecNumber evidence="2">2.4.-.-</ecNumber>
    </submittedName>
</protein>
<organism evidence="2 3">
    <name type="scientific">Pseudodesulfovibrio karagichevae</name>
    <dbReference type="NCBI Taxonomy" id="3239305"/>
    <lineage>
        <taxon>Bacteria</taxon>
        <taxon>Pseudomonadati</taxon>
        <taxon>Thermodesulfobacteriota</taxon>
        <taxon>Desulfovibrionia</taxon>
        <taxon>Desulfovibrionales</taxon>
        <taxon>Desulfovibrionaceae</taxon>
    </lineage>
</organism>
<dbReference type="RefSeq" id="WP_371388073.1">
    <property type="nucleotide sequence ID" value="NZ_JBGLYH010000078.1"/>
</dbReference>
<dbReference type="GO" id="GO:0016757">
    <property type="term" value="F:glycosyltransferase activity"/>
    <property type="evidence" value="ECO:0007669"/>
    <property type="project" value="UniProtKB-KW"/>
</dbReference>